<keyword evidence="10" id="KW-1185">Reference proteome</keyword>
<reference evidence="10" key="2">
    <citation type="submission" date="2012-01" db="EMBL/GenBank/DDBJ databases">
        <title>Noncontiguous Finished sequence of chromosome of Saccharomonospora glauca K62.</title>
        <authorList>
            <consortium name="US DOE Joint Genome Institute"/>
            <person name="Lucas S."/>
            <person name="Han J."/>
            <person name="Lapidus A."/>
            <person name="Cheng J.-F."/>
            <person name="Goodwin L."/>
            <person name="Pitluck S."/>
            <person name="Peters L."/>
            <person name="Mikhailova N."/>
            <person name="Held B."/>
            <person name="Detter J.C."/>
            <person name="Han C."/>
            <person name="Tapia R."/>
            <person name="Land M."/>
            <person name="Hauser L."/>
            <person name="Kyrpides N."/>
            <person name="Ivanova N."/>
            <person name="Pagani I."/>
            <person name="Brambilla E.-M."/>
            <person name="Klenk H.-P."/>
            <person name="Woyke T."/>
        </authorList>
    </citation>
    <scope>NUCLEOTIDE SEQUENCE [LARGE SCALE GENOMIC DNA]</scope>
    <source>
        <strain evidence="10">K62</strain>
    </source>
</reference>
<dbReference type="PROSITE" id="PS00108">
    <property type="entry name" value="PROTEIN_KINASE_ST"/>
    <property type="match status" value="1"/>
</dbReference>
<evidence type="ECO:0000256" key="7">
    <source>
        <dbReference type="SAM" id="Phobius"/>
    </source>
</evidence>
<dbReference type="SUPFAM" id="SSF56112">
    <property type="entry name" value="Protein kinase-like (PK-like)"/>
    <property type="match status" value="1"/>
</dbReference>
<dbReference type="GO" id="GO:0004674">
    <property type="term" value="F:protein serine/threonine kinase activity"/>
    <property type="evidence" value="ECO:0007669"/>
    <property type="project" value="UniProtKB-KW"/>
</dbReference>
<sequence>MQPLTDDDPVRVGNYTLLGRLGSGAMGTVYLGRSRSGRYVAVKLVSSGLTEEHSFRDRFRHEVANMRKVGGFWTAGVVDADPDAPRPWVATEYIAGPTLAEYVREKGPLPESELFGLGAALAEALVSVHGAGVVHRDLKPGNILISTDGPRVIDFGISRVLDQTTLTATGVAIGTPGFMSPEQVEAGEVGPASDVFSLAGVLVFAATGNGPFGAGSLPSILYAVAHGEPRLDGVPPRLRAVLEPCFAKDPAARPTAAQLLDSFTPDRDPVTMPVATSAGAPPPPSVSPGAVAATDEPPTRPVAPPAPTTPARGEKNDQPLPIEFILGSTLAGIAGYLCAFLLNGAIEAPVPQDRLRLTEFVPVVLTSLIVFFRPFRTERARFWGSFVLGFGFPAVLTAWWVPYDNLLSPTDTMYVFTGHALPPLALLTIADIAIGRRTTGEPLGGVPQFALPVAIWVIDLYFQAYVVTVFLGVILLLIFPALVAVLLFGLLASPSGRRRLDRSGLVISLGISALPAVLYLLQTITYDVPLHIPLANSLLATLPTATFAIPFVLVRRSTVRRAARRARARMQAQRLPR</sequence>
<dbReference type="STRING" id="928724.SacglDRAFT_02647"/>
<dbReference type="InterPro" id="IPR008271">
    <property type="entry name" value="Ser/Thr_kinase_AS"/>
</dbReference>
<evidence type="ECO:0000256" key="4">
    <source>
        <dbReference type="ARBA" id="ARBA00022840"/>
    </source>
</evidence>
<dbReference type="PROSITE" id="PS00107">
    <property type="entry name" value="PROTEIN_KINASE_ATP"/>
    <property type="match status" value="1"/>
</dbReference>
<dbReference type="InterPro" id="IPR011009">
    <property type="entry name" value="Kinase-like_dom_sf"/>
</dbReference>
<feature type="compositionally biased region" description="Pro residues" evidence="6">
    <location>
        <begin position="299"/>
        <end position="308"/>
    </location>
</feature>
<protein>
    <submittedName>
        <fullName evidence="9">Serine/threonine protein kinase</fullName>
    </submittedName>
</protein>
<evidence type="ECO:0000256" key="5">
    <source>
        <dbReference type="PROSITE-ProRule" id="PRU10141"/>
    </source>
</evidence>
<dbReference type="GO" id="GO:0005524">
    <property type="term" value="F:ATP binding"/>
    <property type="evidence" value="ECO:0007669"/>
    <property type="project" value="UniProtKB-UniRule"/>
</dbReference>
<keyword evidence="2 5" id="KW-0547">Nucleotide-binding</keyword>
<feature type="transmembrane region" description="Helical" evidence="7">
    <location>
        <begin position="504"/>
        <end position="522"/>
    </location>
</feature>
<reference evidence="9 10" key="1">
    <citation type="submission" date="2011-09" db="EMBL/GenBank/DDBJ databases">
        <authorList>
            <consortium name="US DOE Joint Genome Institute (JGI-PGF)"/>
            <person name="Lucas S."/>
            <person name="Han J."/>
            <person name="Lapidus A."/>
            <person name="Cheng J.-F."/>
            <person name="Goodwin L."/>
            <person name="Pitluck S."/>
            <person name="Peters L."/>
            <person name="Land M.L."/>
            <person name="Hauser L."/>
            <person name="Brambilla E."/>
            <person name="Klenk H.-P."/>
            <person name="Woyke T.J."/>
        </authorList>
    </citation>
    <scope>NUCLEOTIDE SEQUENCE [LARGE SCALE GENOMIC DNA]</scope>
    <source>
        <strain evidence="9 10">K62</strain>
    </source>
</reference>
<feature type="binding site" evidence="5">
    <location>
        <position position="43"/>
    </location>
    <ligand>
        <name>ATP</name>
        <dbReference type="ChEBI" id="CHEBI:30616"/>
    </ligand>
</feature>
<dbReference type="Gene3D" id="3.30.200.20">
    <property type="entry name" value="Phosphorylase Kinase, domain 1"/>
    <property type="match status" value="1"/>
</dbReference>
<evidence type="ECO:0000256" key="2">
    <source>
        <dbReference type="ARBA" id="ARBA00022741"/>
    </source>
</evidence>
<dbReference type="InterPro" id="IPR017441">
    <property type="entry name" value="Protein_kinase_ATP_BS"/>
</dbReference>
<dbReference type="OrthoDB" id="9762169at2"/>
<dbReference type="RefSeq" id="WP_005465182.1">
    <property type="nucleotide sequence ID" value="NZ_CM001484.1"/>
</dbReference>
<proteinExistence type="predicted"/>
<keyword evidence="4 5" id="KW-0067">ATP-binding</keyword>
<dbReference type="PROSITE" id="PS50011">
    <property type="entry name" value="PROTEIN_KINASE_DOM"/>
    <property type="match status" value="1"/>
</dbReference>
<keyword evidence="7" id="KW-0472">Membrane</keyword>
<evidence type="ECO:0000313" key="10">
    <source>
        <dbReference type="Proteomes" id="UP000005087"/>
    </source>
</evidence>
<keyword evidence="7" id="KW-0812">Transmembrane</keyword>
<keyword evidence="9" id="KW-0723">Serine/threonine-protein kinase</keyword>
<dbReference type="PANTHER" id="PTHR43289:SF34">
    <property type="entry name" value="SERINE_THREONINE-PROTEIN KINASE YBDM-RELATED"/>
    <property type="match status" value="1"/>
</dbReference>
<feature type="transmembrane region" description="Helical" evidence="7">
    <location>
        <begin position="382"/>
        <end position="401"/>
    </location>
</feature>
<feature type="domain" description="Protein kinase" evidence="8">
    <location>
        <begin position="15"/>
        <end position="271"/>
    </location>
</feature>
<dbReference type="eggNOG" id="COG0515">
    <property type="taxonomic scope" value="Bacteria"/>
</dbReference>
<feature type="transmembrane region" description="Helical" evidence="7">
    <location>
        <begin position="446"/>
        <end position="464"/>
    </location>
</feature>
<dbReference type="AlphaFoldDB" id="I1D3L5"/>
<keyword evidence="7" id="KW-1133">Transmembrane helix</keyword>
<dbReference type="InterPro" id="IPR000719">
    <property type="entry name" value="Prot_kinase_dom"/>
</dbReference>
<dbReference type="CDD" id="cd14014">
    <property type="entry name" value="STKc_PknB_like"/>
    <property type="match status" value="1"/>
</dbReference>
<evidence type="ECO:0000256" key="3">
    <source>
        <dbReference type="ARBA" id="ARBA00022777"/>
    </source>
</evidence>
<feature type="transmembrane region" description="Helical" evidence="7">
    <location>
        <begin position="470"/>
        <end position="492"/>
    </location>
</feature>
<evidence type="ECO:0000259" key="8">
    <source>
        <dbReference type="PROSITE" id="PS50011"/>
    </source>
</evidence>
<evidence type="ECO:0000313" key="9">
    <source>
        <dbReference type="EMBL" id="EIE99539.1"/>
    </source>
</evidence>
<feature type="transmembrane region" description="Helical" evidence="7">
    <location>
        <begin position="534"/>
        <end position="554"/>
    </location>
</feature>
<dbReference type="HOGENOM" id="CLU_472415_0_0_11"/>
<dbReference type="Pfam" id="PF00069">
    <property type="entry name" value="Pkinase"/>
    <property type="match status" value="1"/>
</dbReference>
<keyword evidence="1" id="KW-0808">Transferase</keyword>
<accession>I1D3L5</accession>
<organism evidence="9 10">
    <name type="scientific">Saccharomonospora glauca K62</name>
    <dbReference type="NCBI Taxonomy" id="928724"/>
    <lineage>
        <taxon>Bacteria</taxon>
        <taxon>Bacillati</taxon>
        <taxon>Actinomycetota</taxon>
        <taxon>Actinomycetes</taxon>
        <taxon>Pseudonocardiales</taxon>
        <taxon>Pseudonocardiaceae</taxon>
        <taxon>Saccharomonospora</taxon>
    </lineage>
</organism>
<dbReference type="EMBL" id="CM001484">
    <property type="protein sequence ID" value="EIE99539.1"/>
    <property type="molecule type" value="Genomic_DNA"/>
</dbReference>
<dbReference type="SMART" id="SM00220">
    <property type="entry name" value="S_TKc"/>
    <property type="match status" value="1"/>
</dbReference>
<dbReference type="Gene3D" id="1.10.510.10">
    <property type="entry name" value="Transferase(Phosphotransferase) domain 1"/>
    <property type="match status" value="1"/>
</dbReference>
<evidence type="ECO:0000256" key="1">
    <source>
        <dbReference type="ARBA" id="ARBA00022679"/>
    </source>
</evidence>
<feature type="region of interest" description="Disordered" evidence="6">
    <location>
        <begin position="262"/>
        <end position="317"/>
    </location>
</feature>
<evidence type="ECO:0000256" key="6">
    <source>
        <dbReference type="SAM" id="MobiDB-lite"/>
    </source>
</evidence>
<feature type="transmembrane region" description="Helical" evidence="7">
    <location>
        <begin position="324"/>
        <end position="345"/>
    </location>
</feature>
<feature type="transmembrane region" description="Helical" evidence="7">
    <location>
        <begin position="413"/>
        <end position="434"/>
    </location>
</feature>
<keyword evidence="3 9" id="KW-0418">Kinase</keyword>
<gene>
    <name evidence="9" type="ORF">SacglDRAFT_02647</name>
</gene>
<dbReference type="PANTHER" id="PTHR43289">
    <property type="entry name" value="MITOGEN-ACTIVATED PROTEIN KINASE KINASE KINASE 20-RELATED"/>
    <property type="match status" value="1"/>
</dbReference>
<name>I1D3L5_9PSEU</name>
<dbReference type="Proteomes" id="UP000005087">
    <property type="component" value="Chromosome"/>
</dbReference>